<proteinExistence type="predicted"/>
<accession>A0ABT6AZM4</accession>
<comment type="caution">
    <text evidence="1">The sequence shown here is derived from an EMBL/GenBank/DDBJ whole genome shotgun (WGS) entry which is preliminary data.</text>
</comment>
<dbReference type="Proteomes" id="UP001216674">
    <property type="component" value="Unassembled WGS sequence"/>
</dbReference>
<name>A0ABT6AZM4_9BURK</name>
<evidence type="ECO:0000313" key="2">
    <source>
        <dbReference type="Proteomes" id="UP001216674"/>
    </source>
</evidence>
<keyword evidence="2" id="KW-1185">Reference proteome</keyword>
<sequence>MSLVTILPFVVNDATLPVISPSDLRLFSEIEVLSYEHWIFDAASPDVLVGRNNGRHLTPQSVAPTYSSNFLTIDGAMGKALLTDLGETVGGARTIWAVIRDPYAGGGIRIPFGTLDSVTNKGGAPFMSGSVYPRSLFHTYRGVSNSVNTNMTVGNTGFVFLMLSYDFTGPTKIIRTLVGGQAGHEFTVSTPFAASSANKLALGNAFYGGSGPGGMDVAELGTVDGIAYTLADGEVLHLRSKDRMTKRGIALV</sequence>
<protein>
    <submittedName>
        <fullName evidence="1">Uncharacterized protein</fullName>
    </submittedName>
</protein>
<dbReference type="RefSeq" id="WP_276267450.1">
    <property type="nucleotide sequence ID" value="NZ_JARJLM010000484.1"/>
</dbReference>
<organism evidence="1 2">
    <name type="scientific">Cupriavidus basilensis</name>
    <dbReference type="NCBI Taxonomy" id="68895"/>
    <lineage>
        <taxon>Bacteria</taxon>
        <taxon>Pseudomonadati</taxon>
        <taxon>Pseudomonadota</taxon>
        <taxon>Betaproteobacteria</taxon>
        <taxon>Burkholderiales</taxon>
        <taxon>Burkholderiaceae</taxon>
        <taxon>Cupriavidus</taxon>
    </lineage>
</organism>
<dbReference type="EMBL" id="JARJLM010000484">
    <property type="protein sequence ID" value="MDF3837161.1"/>
    <property type="molecule type" value="Genomic_DNA"/>
</dbReference>
<gene>
    <name evidence="1" type="ORF">P3W85_30020</name>
</gene>
<evidence type="ECO:0000313" key="1">
    <source>
        <dbReference type="EMBL" id="MDF3837161.1"/>
    </source>
</evidence>
<reference evidence="1 2" key="1">
    <citation type="submission" date="2023-03" db="EMBL/GenBank/DDBJ databases">
        <title>Draft assemblies of triclosan tolerant bacteria isolated from returned activated sludge.</title>
        <authorList>
            <person name="Van Hamelsveld S."/>
        </authorList>
    </citation>
    <scope>NUCLEOTIDE SEQUENCE [LARGE SCALE GENOMIC DNA]</scope>
    <source>
        <strain evidence="1 2">GW210010_S58</strain>
    </source>
</reference>